<evidence type="ECO:0000256" key="1">
    <source>
        <dbReference type="SAM" id="MobiDB-lite"/>
    </source>
</evidence>
<proteinExistence type="predicted"/>
<evidence type="ECO:0000313" key="2">
    <source>
        <dbReference type="EMBL" id="KAK8921936.1"/>
    </source>
</evidence>
<reference evidence="2 3" key="1">
    <citation type="journal article" date="2022" name="Nat. Plants">
        <title>Genomes of leafy and leafless Platanthera orchids illuminate the evolution of mycoheterotrophy.</title>
        <authorList>
            <person name="Li M.H."/>
            <person name="Liu K.W."/>
            <person name="Li Z."/>
            <person name="Lu H.C."/>
            <person name="Ye Q.L."/>
            <person name="Zhang D."/>
            <person name="Wang J.Y."/>
            <person name="Li Y.F."/>
            <person name="Zhong Z.M."/>
            <person name="Liu X."/>
            <person name="Yu X."/>
            <person name="Liu D.K."/>
            <person name="Tu X.D."/>
            <person name="Liu B."/>
            <person name="Hao Y."/>
            <person name="Liao X.Y."/>
            <person name="Jiang Y.T."/>
            <person name="Sun W.H."/>
            <person name="Chen J."/>
            <person name="Chen Y.Q."/>
            <person name="Ai Y."/>
            <person name="Zhai J.W."/>
            <person name="Wu S.S."/>
            <person name="Zhou Z."/>
            <person name="Hsiao Y.Y."/>
            <person name="Wu W.L."/>
            <person name="Chen Y.Y."/>
            <person name="Lin Y.F."/>
            <person name="Hsu J.L."/>
            <person name="Li C.Y."/>
            <person name="Wang Z.W."/>
            <person name="Zhao X."/>
            <person name="Zhong W.Y."/>
            <person name="Ma X.K."/>
            <person name="Ma L."/>
            <person name="Huang J."/>
            <person name="Chen G.Z."/>
            <person name="Huang M.Z."/>
            <person name="Huang L."/>
            <person name="Peng D.H."/>
            <person name="Luo Y.B."/>
            <person name="Zou S.Q."/>
            <person name="Chen S.P."/>
            <person name="Lan S."/>
            <person name="Tsai W.C."/>
            <person name="Van de Peer Y."/>
            <person name="Liu Z.J."/>
        </authorList>
    </citation>
    <scope>NUCLEOTIDE SEQUENCE [LARGE SCALE GENOMIC DNA]</scope>
    <source>
        <strain evidence="2">Lor287</strain>
    </source>
</reference>
<organism evidence="2 3">
    <name type="scientific">Platanthera zijinensis</name>
    <dbReference type="NCBI Taxonomy" id="2320716"/>
    <lineage>
        <taxon>Eukaryota</taxon>
        <taxon>Viridiplantae</taxon>
        <taxon>Streptophyta</taxon>
        <taxon>Embryophyta</taxon>
        <taxon>Tracheophyta</taxon>
        <taxon>Spermatophyta</taxon>
        <taxon>Magnoliopsida</taxon>
        <taxon>Liliopsida</taxon>
        <taxon>Asparagales</taxon>
        <taxon>Orchidaceae</taxon>
        <taxon>Orchidoideae</taxon>
        <taxon>Orchideae</taxon>
        <taxon>Orchidinae</taxon>
        <taxon>Platanthera</taxon>
    </lineage>
</organism>
<feature type="region of interest" description="Disordered" evidence="1">
    <location>
        <begin position="1"/>
        <end position="22"/>
    </location>
</feature>
<protein>
    <submittedName>
        <fullName evidence="2">Uncharacterized protein</fullName>
    </submittedName>
</protein>
<name>A0AAP0FXE5_9ASPA</name>
<dbReference type="EMBL" id="JBBWWQ010000018">
    <property type="protein sequence ID" value="KAK8921936.1"/>
    <property type="molecule type" value="Genomic_DNA"/>
</dbReference>
<sequence>MMRRTLPPQTRALRPAKGQGRMRGFHFPGVSWLRQSPYSLLSSSASSPSSAPCPRTSTRRFFVCHEVFRIYGFSRKILPCTQRITKRISCSVIVPCTSSCRHFMSWNHFHVPAGWSPFRSLQRHYFGGFYSNRRRIILLFPFKNYWQTPGWLVVARKATVFPGRDRQAQGKASKLHAVFKNNSDTAKHIHKLGISDRRHTVSHILFCNTVWPHSGVFYYSPSWPCSW</sequence>
<gene>
    <name evidence="2" type="ORF">KSP39_PZI020647</name>
</gene>
<dbReference type="AlphaFoldDB" id="A0AAP0FXE5"/>
<evidence type="ECO:0000313" key="3">
    <source>
        <dbReference type="Proteomes" id="UP001418222"/>
    </source>
</evidence>
<keyword evidence="3" id="KW-1185">Reference proteome</keyword>
<comment type="caution">
    <text evidence="2">The sequence shown here is derived from an EMBL/GenBank/DDBJ whole genome shotgun (WGS) entry which is preliminary data.</text>
</comment>
<dbReference type="Proteomes" id="UP001418222">
    <property type="component" value="Unassembled WGS sequence"/>
</dbReference>
<accession>A0AAP0FXE5</accession>